<dbReference type="InterPro" id="IPR021730">
    <property type="entry name" value="YdbH"/>
</dbReference>
<gene>
    <name evidence="2" type="ORF">AKN88_10565</name>
</gene>
<keyword evidence="1" id="KW-0472">Membrane</keyword>
<dbReference type="Proteomes" id="UP000063953">
    <property type="component" value="Chromosome"/>
</dbReference>
<dbReference type="PATRIC" id="fig|1698449.3.peg.2127"/>
<dbReference type="Pfam" id="PF11739">
    <property type="entry name" value="YdbH-like"/>
    <property type="match status" value="1"/>
</dbReference>
<feature type="transmembrane region" description="Helical" evidence="1">
    <location>
        <begin position="23"/>
        <end position="47"/>
    </location>
</feature>
<organism evidence="2 3">
    <name type="scientific">Thiopseudomonas alkaliphila</name>
    <dbReference type="NCBI Taxonomy" id="1697053"/>
    <lineage>
        <taxon>Bacteria</taxon>
        <taxon>Pseudomonadati</taxon>
        <taxon>Pseudomonadota</taxon>
        <taxon>Gammaproteobacteria</taxon>
        <taxon>Pseudomonadales</taxon>
        <taxon>Pseudomonadaceae</taxon>
        <taxon>Thiopseudomonas</taxon>
    </lineage>
</organism>
<accession>A0A0K1XGF0</accession>
<evidence type="ECO:0000313" key="3">
    <source>
        <dbReference type="Proteomes" id="UP000063953"/>
    </source>
</evidence>
<sequence>MVGKQRVNTAGSGGRWLKRCLRLIFWPLFLLLAILVVLLVVLLVVGLKQLSNAGVFIDWQGVSVERNGLALERLQINYQNSQLVLQNLHLSWLYQAYPLQRLKIEQLTGRLADDGWTVDASPASEQPSWRRWLGYLPRQLEVQQLEVEALAWAKLQGQVMLAAKEDLYHPYALQAELTVSEISPQLLAAVPKEFRPTQVQITLVKQDADTPDAVKPLTASAFALVAEVQGATQAQLEGVLNLEESPWRAELNQAQLKLQLPRWRSDGVKLQQLELQLQPLLAMTEQQGQLRLSKGSKALIKQLQVDELQLTSVQADLSQLHLQWQLPSTGEAIVQLDSPLKLNARQVAYPGLSKQAWNVAGHLGGELPRLNIEAQIKGAQGLAGQFNGRYQNQALTGKFSIAEMFFRGGNPIQQLVPSYWPEWLIVNSGRLAALGDLAWRPSSGLLMNFTANASGLSGEFNRSVLNGLAFQLTGRLAKQQLTLDVADLQVKDLDPGVPLGPIRVQQLKVEVPLANTEATRLRWQQANTGLLKGQVSVAGGDFRFNQTNRFNAEVKGLDIQELLRVYPAEGLQGTGILDGRLPFYFDLSQQHFAVDDGFIKARGPGYLRFDNDKIKAMGQSNQAMRIVTDALEDFHYDLLSGQVNYNETGQLLLNLRLEGRNPDLQKGRPIHFNINLEEDIPALLASLQLSGKVSDTIQQRVRERLENRARK</sequence>
<keyword evidence="3" id="KW-1185">Reference proteome</keyword>
<dbReference type="EMBL" id="CP012365">
    <property type="protein sequence ID" value="AKX60324.1"/>
    <property type="molecule type" value="Genomic_DNA"/>
</dbReference>
<keyword evidence="1" id="KW-0812">Transmembrane</keyword>
<reference evidence="2 3" key="1">
    <citation type="journal article" date="2015" name="Genome Announc.">
        <title>Genome Sequences of Oblitimonas alkaliphila gen. nov. sp. nov. (Proposed), a Novel Bacterium of the Pseudomonadaceae Family.</title>
        <authorList>
            <person name="Lauer A.C."/>
            <person name="Nicholson A.C."/>
            <person name="Humrighouse B.W."/>
            <person name="Emery B."/>
            <person name="Drobish A."/>
            <person name="Juieng P."/>
            <person name="Loparev V."/>
            <person name="McQuiston J.R."/>
        </authorList>
    </citation>
    <scope>NUCLEOTIDE SEQUENCE [LARGE SCALE GENOMIC DNA]</scope>
    <source>
        <strain evidence="2 3">E5571</strain>
    </source>
</reference>
<keyword evidence="1" id="KW-1133">Transmembrane helix</keyword>
<evidence type="ECO:0000313" key="2">
    <source>
        <dbReference type="EMBL" id="AKX60324.1"/>
    </source>
</evidence>
<dbReference type="AlphaFoldDB" id="A0A0K1XGF0"/>
<dbReference type="RefSeq" id="WP_053101623.1">
    <property type="nucleotide sequence ID" value="NZ_CP012365.1"/>
</dbReference>
<proteinExistence type="predicted"/>
<dbReference type="STRING" id="1697053.AKN87_00930"/>
<protein>
    <submittedName>
        <fullName evidence="2">Uncharacterized protein</fullName>
    </submittedName>
</protein>
<name>A0A0K1XGF0_9GAMM</name>
<evidence type="ECO:0000256" key="1">
    <source>
        <dbReference type="SAM" id="Phobius"/>
    </source>
</evidence>